<comment type="caution">
    <text evidence="2">The sequence shown here is derived from an EMBL/GenBank/DDBJ whole genome shotgun (WGS) entry which is preliminary data.</text>
</comment>
<feature type="transmembrane region" description="Helical" evidence="1">
    <location>
        <begin position="32"/>
        <end position="54"/>
    </location>
</feature>
<evidence type="ECO:0000256" key="1">
    <source>
        <dbReference type="SAM" id="Phobius"/>
    </source>
</evidence>
<dbReference type="OMA" id="EKDENCA"/>
<evidence type="ECO:0000313" key="2">
    <source>
        <dbReference type="EMBL" id="CAD8192727.1"/>
    </source>
</evidence>
<evidence type="ECO:0000313" key="3">
    <source>
        <dbReference type="Proteomes" id="UP000683925"/>
    </source>
</evidence>
<keyword evidence="1" id="KW-0812">Transmembrane</keyword>
<dbReference type="AlphaFoldDB" id="A0A8S1WV90"/>
<protein>
    <recommendedName>
        <fullName evidence="4">Transmembrane protein</fullName>
    </recommendedName>
</protein>
<dbReference type="PANTHER" id="PTHR12621">
    <property type="entry name" value="CYSTEINE AND HISTIDINE-RICH DOMAIN CHORD -CONTAINING PROTEIN"/>
    <property type="match status" value="1"/>
</dbReference>
<dbReference type="EMBL" id="CAJJDP010000103">
    <property type="protein sequence ID" value="CAD8192727.1"/>
    <property type="molecule type" value="Genomic_DNA"/>
</dbReference>
<keyword evidence="3" id="KW-1185">Reference proteome</keyword>
<keyword evidence="1" id="KW-1133">Transmembrane helix</keyword>
<dbReference type="Proteomes" id="UP000683925">
    <property type="component" value="Unassembled WGS sequence"/>
</dbReference>
<feature type="transmembrane region" description="Helical" evidence="1">
    <location>
        <begin position="301"/>
        <end position="322"/>
    </location>
</feature>
<sequence>MNSLVNYLKSVDFFGATFNQNIDKKQQSYKSVFGGIMTLMIFSASLAYALWVFFKWQTNQYSPKITNFVNISNFELLDFDYDIIKISYQGYKEGMIDPFKEKVLIPLLIYTENFEYGNSTVLRLSNQTSYYGNNYLIPKMKLGFSTVNGNLMTTSEMYVQIVKCTPELLDKDENCASEETIQKFFSQPLNYLALQIKGKQLNSNDGQVQTSMQEFYIQIEEISCYTFNIFLQSNFYEVKDSLLFGLSKQNEFINGALVQSQTNSAQYCYQAYGNVTYASFYIAMKGDQIKTIFEYPSAGDLLANIGSIVSVLFMIRFMIFFLNDYYLNEKIINDLIAFYYPQFHQVRFKRNWRREIIKVKFRNETIDVDKFKRFYEKIKSKMEQKLTFENLIYEISRIYILIRANMTREEIKKSHLVGLNLDFLFEKEVPKNFISECEGGIAQNENDGQILNEDDVAILSLYENKVQLKTRIFDEKSQRTFFDINRIRL</sequence>
<name>A0A8S1WV90_PAROT</name>
<dbReference type="OrthoDB" id="298611at2759"/>
<dbReference type="PANTHER" id="PTHR12621:SF7">
    <property type="entry name" value="CYSTEINE AND HISTIDINE-RICH DOMAIN-CONTAINING PROTEIN 1"/>
    <property type="match status" value="1"/>
</dbReference>
<keyword evidence="1" id="KW-0472">Membrane</keyword>
<organism evidence="2 3">
    <name type="scientific">Paramecium octaurelia</name>
    <dbReference type="NCBI Taxonomy" id="43137"/>
    <lineage>
        <taxon>Eukaryota</taxon>
        <taxon>Sar</taxon>
        <taxon>Alveolata</taxon>
        <taxon>Ciliophora</taxon>
        <taxon>Intramacronucleata</taxon>
        <taxon>Oligohymenophorea</taxon>
        <taxon>Peniculida</taxon>
        <taxon>Parameciidae</taxon>
        <taxon>Paramecium</taxon>
    </lineage>
</organism>
<reference evidence="2" key="1">
    <citation type="submission" date="2021-01" db="EMBL/GenBank/DDBJ databases">
        <authorList>
            <consortium name="Genoscope - CEA"/>
            <person name="William W."/>
        </authorList>
    </citation>
    <scope>NUCLEOTIDE SEQUENCE</scope>
</reference>
<accession>A0A8S1WV90</accession>
<proteinExistence type="predicted"/>
<evidence type="ECO:0008006" key="4">
    <source>
        <dbReference type="Google" id="ProtNLM"/>
    </source>
</evidence>
<dbReference type="GO" id="GO:0008270">
    <property type="term" value="F:zinc ion binding"/>
    <property type="evidence" value="ECO:0007669"/>
    <property type="project" value="TreeGrafter"/>
</dbReference>
<gene>
    <name evidence="2" type="ORF">POCTA_138.1.T1030002</name>
</gene>